<feature type="transmembrane region" description="Helical" evidence="8">
    <location>
        <begin position="139"/>
        <end position="162"/>
    </location>
</feature>
<gene>
    <name evidence="9" type="primary">hemU_2</name>
    <name evidence="9" type="ORF">ERS008476_02096</name>
</gene>
<evidence type="ECO:0000256" key="3">
    <source>
        <dbReference type="ARBA" id="ARBA00022448"/>
    </source>
</evidence>
<feature type="transmembrane region" description="Helical" evidence="8">
    <location>
        <begin position="209"/>
        <end position="228"/>
    </location>
</feature>
<evidence type="ECO:0000256" key="4">
    <source>
        <dbReference type="ARBA" id="ARBA00022475"/>
    </source>
</evidence>
<comment type="similarity">
    <text evidence="2">Belongs to the binding-protein-dependent transport system permease family. FecCD subfamily.</text>
</comment>
<keyword evidence="7 8" id="KW-0472">Membrane</keyword>
<dbReference type="GO" id="GO:0033214">
    <property type="term" value="P:siderophore-iron import into cell"/>
    <property type="evidence" value="ECO:0007669"/>
    <property type="project" value="TreeGrafter"/>
</dbReference>
<reference evidence="10" key="1">
    <citation type="submission" date="2015-03" db="EMBL/GenBank/DDBJ databases">
        <authorList>
            <consortium name="Pathogen Informatics"/>
        </authorList>
    </citation>
    <scope>NUCLEOTIDE SEQUENCE [LARGE SCALE GENOMIC DNA]</scope>
    <source>
        <strain evidence="10">R148</strain>
    </source>
</reference>
<feature type="transmembrane region" description="Helical" evidence="8">
    <location>
        <begin position="182"/>
        <end position="202"/>
    </location>
</feature>
<dbReference type="EMBL" id="CWJI01000004">
    <property type="protein sequence ID" value="CRY55120.1"/>
    <property type="molecule type" value="Genomic_DNA"/>
</dbReference>
<evidence type="ECO:0000313" key="10">
    <source>
        <dbReference type="Proteomes" id="UP000043316"/>
    </source>
</evidence>
<feature type="transmembrane region" description="Helical" evidence="8">
    <location>
        <begin position="115"/>
        <end position="132"/>
    </location>
</feature>
<keyword evidence="4" id="KW-1003">Cell membrane</keyword>
<feature type="transmembrane region" description="Helical" evidence="8">
    <location>
        <begin position="58"/>
        <end position="78"/>
    </location>
</feature>
<dbReference type="SUPFAM" id="SSF81345">
    <property type="entry name" value="ABC transporter involved in vitamin B12 uptake, BtuC"/>
    <property type="match status" value="1"/>
</dbReference>
<dbReference type="InterPro" id="IPR037294">
    <property type="entry name" value="ABC_BtuC-like"/>
</dbReference>
<sequence>MKKQSLTCGVMVLLLLLAVYCSLSFGTQTLGWRQIVSAFNVQDSHHFTLYDYRLPRTLLALVVGASLAVSGVLVQGVIRNPLASPDILGVNHAAGLTSVIALTLFPALSVMWLPPLAFVGGLLAFILLRLAAGRTSPPVRLALTGVALTALYASLTDFIMLSHPLEINTALLWLTGSLWGRGWSFIYVALPWLLLLLPLSFGLCRSLDVMALGEVSAATLGTSVRWVVSLSLLLAVALAAVSVAICGPISFIGLVAPHLARRLVGARHRWMLPASMLIGSLILLLSDLLARTLAPPLELPAGILTAVIGAPYFFWLLMRTR</sequence>
<evidence type="ECO:0000313" key="9">
    <source>
        <dbReference type="EMBL" id="CRY55120.1"/>
    </source>
</evidence>
<feature type="transmembrane region" description="Helical" evidence="8">
    <location>
        <begin position="234"/>
        <end position="260"/>
    </location>
</feature>
<dbReference type="PANTHER" id="PTHR30472">
    <property type="entry name" value="FERRIC ENTEROBACTIN TRANSPORT SYSTEM PERMEASE PROTEIN"/>
    <property type="match status" value="1"/>
</dbReference>
<evidence type="ECO:0000256" key="7">
    <source>
        <dbReference type="ARBA" id="ARBA00023136"/>
    </source>
</evidence>
<name>A0A0H5LVR8_YERIN</name>
<dbReference type="InterPro" id="IPR000522">
    <property type="entry name" value="ABC_transptr_permease_BtuC"/>
</dbReference>
<evidence type="ECO:0000256" key="8">
    <source>
        <dbReference type="SAM" id="Phobius"/>
    </source>
</evidence>
<evidence type="ECO:0000256" key="1">
    <source>
        <dbReference type="ARBA" id="ARBA00004651"/>
    </source>
</evidence>
<feature type="transmembrane region" description="Helical" evidence="8">
    <location>
        <begin position="272"/>
        <end position="293"/>
    </location>
</feature>
<dbReference type="Gene3D" id="1.10.3470.10">
    <property type="entry name" value="ABC transporter involved in vitamin B12 uptake, BtuC"/>
    <property type="match status" value="1"/>
</dbReference>
<feature type="transmembrane region" description="Helical" evidence="8">
    <location>
        <begin position="90"/>
        <end position="109"/>
    </location>
</feature>
<keyword evidence="5 8" id="KW-0812">Transmembrane</keyword>
<organism evidence="9 10">
    <name type="scientific">Yersinia intermedia</name>
    <dbReference type="NCBI Taxonomy" id="631"/>
    <lineage>
        <taxon>Bacteria</taxon>
        <taxon>Pseudomonadati</taxon>
        <taxon>Pseudomonadota</taxon>
        <taxon>Gammaproteobacteria</taxon>
        <taxon>Enterobacterales</taxon>
        <taxon>Yersiniaceae</taxon>
        <taxon>Yersinia</taxon>
    </lineage>
</organism>
<dbReference type="NCBIfam" id="NF007299">
    <property type="entry name" value="PRK09777.1"/>
    <property type="match status" value="1"/>
</dbReference>
<dbReference type="PANTHER" id="PTHR30472:SF37">
    <property type="entry name" value="FE(3+) DICITRATE TRANSPORT SYSTEM PERMEASE PROTEIN FECD-RELATED"/>
    <property type="match status" value="1"/>
</dbReference>
<accession>A0A0H5LVR8</accession>
<keyword evidence="6 8" id="KW-1133">Transmembrane helix</keyword>
<keyword evidence="3" id="KW-0813">Transport</keyword>
<feature type="transmembrane region" description="Helical" evidence="8">
    <location>
        <begin position="299"/>
        <end position="318"/>
    </location>
</feature>
<evidence type="ECO:0000256" key="2">
    <source>
        <dbReference type="ARBA" id="ARBA00007935"/>
    </source>
</evidence>
<proteinExistence type="inferred from homology"/>
<comment type="subcellular location">
    <subcellularLocation>
        <location evidence="1">Cell membrane</location>
        <topology evidence="1">Multi-pass membrane protein</topology>
    </subcellularLocation>
</comment>
<dbReference type="Proteomes" id="UP000043316">
    <property type="component" value="Unassembled WGS sequence"/>
</dbReference>
<protein>
    <submittedName>
        <fullName evidence="9">Hemin transport system permease HmuU</fullName>
    </submittedName>
</protein>
<dbReference type="CDD" id="cd06550">
    <property type="entry name" value="TM_ABC_iron-siderophores_like"/>
    <property type="match status" value="1"/>
</dbReference>
<dbReference type="AlphaFoldDB" id="A0A0H5LVR8"/>
<evidence type="ECO:0000256" key="5">
    <source>
        <dbReference type="ARBA" id="ARBA00022692"/>
    </source>
</evidence>
<evidence type="ECO:0000256" key="6">
    <source>
        <dbReference type="ARBA" id="ARBA00022989"/>
    </source>
</evidence>
<dbReference type="FunFam" id="1.10.3470.10:FF:000001">
    <property type="entry name" value="Vitamin B12 ABC transporter permease BtuC"/>
    <property type="match status" value="1"/>
</dbReference>
<dbReference type="GO" id="GO:0005886">
    <property type="term" value="C:plasma membrane"/>
    <property type="evidence" value="ECO:0007669"/>
    <property type="project" value="UniProtKB-SubCell"/>
</dbReference>
<dbReference type="GO" id="GO:0022857">
    <property type="term" value="F:transmembrane transporter activity"/>
    <property type="evidence" value="ECO:0007669"/>
    <property type="project" value="InterPro"/>
</dbReference>
<dbReference type="Pfam" id="PF01032">
    <property type="entry name" value="FecCD"/>
    <property type="match status" value="1"/>
</dbReference>
<dbReference type="RefSeq" id="WP_155482772.1">
    <property type="nucleotide sequence ID" value="NZ_CWJI01000004.1"/>
</dbReference>